<dbReference type="EMBL" id="BAAAYN010000042">
    <property type="protein sequence ID" value="GAA3393317.1"/>
    <property type="molecule type" value="Genomic_DNA"/>
</dbReference>
<comment type="caution">
    <text evidence="1">The sequence shown here is derived from an EMBL/GenBank/DDBJ whole genome shotgun (WGS) entry which is preliminary data.</text>
</comment>
<dbReference type="InterPro" id="IPR033889">
    <property type="entry name" value="LanC"/>
</dbReference>
<dbReference type="SMART" id="SM01260">
    <property type="entry name" value="LANC_like"/>
    <property type="match status" value="1"/>
</dbReference>
<reference evidence="2" key="1">
    <citation type="journal article" date="2019" name="Int. J. Syst. Evol. Microbiol.">
        <title>The Global Catalogue of Microorganisms (GCM) 10K type strain sequencing project: providing services to taxonomists for standard genome sequencing and annotation.</title>
        <authorList>
            <consortium name="The Broad Institute Genomics Platform"/>
            <consortium name="The Broad Institute Genome Sequencing Center for Infectious Disease"/>
            <person name="Wu L."/>
            <person name="Ma J."/>
        </authorList>
    </citation>
    <scope>NUCLEOTIDE SEQUENCE [LARGE SCALE GENOMIC DNA]</scope>
    <source>
        <strain evidence="2">JCM 9458</strain>
    </source>
</reference>
<dbReference type="SUPFAM" id="SSF158745">
    <property type="entry name" value="LanC-like"/>
    <property type="match status" value="1"/>
</dbReference>
<organism evidence="1 2">
    <name type="scientific">Cryptosporangium minutisporangium</name>
    <dbReference type="NCBI Taxonomy" id="113569"/>
    <lineage>
        <taxon>Bacteria</taxon>
        <taxon>Bacillati</taxon>
        <taxon>Actinomycetota</taxon>
        <taxon>Actinomycetes</taxon>
        <taxon>Cryptosporangiales</taxon>
        <taxon>Cryptosporangiaceae</taxon>
        <taxon>Cryptosporangium</taxon>
    </lineage>
</organism>
<keyword evidence="2" id="KW-1185">Reference proteome</keyword>
<sequence>MNAPVFEPPAGWSQSLYTGAPGAALLRLEQARTGRAAWSIAHSWTRALTADQVVGDLSASLEFGAPAVAFVLQAAGNPAYASALTLLDRHITEVTRQRLDVAHDRIDRGALPERAEFDLIRGLTGIGVYLLRRYGGGAELRDVLTYLVRLTEPVSVDGDLLPGWWATDSPNHGQPAPPGGHGNLGIAHGITGPLALLALAARRSVVVTDHEAAIVRILAFLDQWQQDNGSHAWWPGLLARADLTTGRLRHHEAARPSWCYGTPGIARAQQLAGLALDDHSRTRSAETALEGCVTDPAQLARISDATLCHGWAGLLQTTWRAALDAGGSPLHEHVAALQNRLDGHLAAHGCPEGAALLEGATGVELAVLTTAATVPPETCWDACLLLDG</sequence>
<dbReference type="Proteomes" id="UP001501676">
    <property type="component" value="Unassembled WGS sequence"/>
</dbReference>
<evidence type="ECO:0000313" key="1">
    <source>
        <dbReference type="EMBL" id="GAA3393317.1"/>
    </source>
</evidence>
<proteinExistence type="predicted"/>
<gene>
    <name evidence="1" type="ORF">GCM10020369_58400</name>
</gene>
<dbReference type="Gene3D" id="1.50.10.20">
    <property type="match status" value="1"/>
</dbReference>
<evidence type="ECO:0000313" key="2">
    <source>
        <dbReference type="Proteomes" id="UP001501676"/>
    </source>
</evidence>
<protein>
    <submittedName>
        <fullName evidence="1">Lanthionine synthetase C family protein</fullName>
    </submittedName>
</protein>
<name>A0ABP6T4X6_9ACTN</name>
<dbReference type="PRINTS" id="PR01950">
    <property type="entry name" value="LANCSUPER"/>
</dbReference>
<accession>A0ABP6T4X6</accession>
<dbReference type="RefSeq" id="WP_345731456.1">
    <property type="nucleotide sequence ID" value="NZ_BAAAYN010000042.1"/>
</dbReference>
<dbReference type="InterPro" id="IPR007822">
    <property type="entry name" value="LANC-like"/>
</dbReference>
<dbReference type="PRINTS" id="PR01955">
    <property type="entry name" value="LANCFRANKIA"/>
</dbReference>
<dbReference type="CDD" id="cd04793">
    <property type="entry name" value="LanC"/>
    <property type="match status" value="1"/>
</dbReference>
<dbReference type="Pfam" id="PF05147">
    <property type="entry name" value="LANC_like"/>
    <property type="match status" value="1"/>
</dbReference>